<evidence type="ECO:0000313" key="1">
    <source>
        <dbReference type="EMBL" id="KAL0455985.1"/>
    </source>
</evidence>
<reference evidence="1" key="2">
    <citation type="journal article" date="2024" name="Plant">
        <title>Genomic evolution and insights into agronomic trait innovations of Sesamum species.</title>
        <authorList>
            <person name="Miao H."/>
            <person name="Wang L."/>
            <person name="Qu L."/>
            <person name="Liu H."/>
            <person name="Sun Y."/>
            <person name="Le M."/>
            <person name="Wang Q."/>
            <person name="Wei S."/>
            <person name="Zheng Y."/>
            <person name="Lin W."/>
            <person name="Duan Y."/>
            <person name="Cao H."/>
            <person name="Xiong S."/>
            <person name="Wang X."/>
            <person name="Wei L."/>
            <person name="Li C."/>
            <person name="Ma Q."/>
            <person name="Ju M."/>
            <person name="Zhao R."/>
            <person name="Li G."/>
            <person name="Mu C."/>
            <person name="Tian Q."/>
            <person name="Mei H."/>
            <person name="Zhang T."/>
            <person name="Gao T."/>
            <person name="Zhang H."/>
        </authorList>
    </citation>
    <scope>NUCLEOTIDE SEQUENCE</scope>
    <source>
        <strain evidence="1">KEN1</strain>
    </source>
</reference>
<organism evidence="1">
    <name type="scientific">Sesamum latifolium</name>
    <dbReference type="NCBI Taxonomy" id="2727402"/>
    <lineage>
        <taxon>Eukaryota</taxon>
        <taxon>Viridiplantae</taxon>
        <taxon>Streptophyta</taxon>
        <taxon>Embryophyta</taxon>
        <taxon>Tracheophyta</taxon>
        <taxon>Spermatophyta</taxon>
        <taxon>Magnoliopsida</taxon>
        <taxon>eudicotyledons</taxon>
        <taxon>Gunneridae</taxon>
        <taxon>Pentapetalae</taxon>
        <taxon>asterids</taxon>
        <taxon>lamiids</taxon>
        <taxon>Lamiales</taxon>
        <taxon>Pedaliaceae</taxon>
        <taxon>Sesamum</taxon>
    </lineage>
</organism>
<evidence type="ECO:0008006" key="2">
    <source>
        <dbReference type="Google" id="ProtNLM"/>
    </source>
</evidence>
<proteinExistence type="predicted"/>
<dbReference type="InterPro" id="IPR004242">
    <property type="entry name" value="Transposase_21"/>
</dbReference>
<dbReference type="PANTHER" id="PTHR10775">
    <property type="entry name" value="OS08G0208400 PROTEIN"/>
    <property type="match status" value="1"/>
</dbReference>
<sequence>MIKDLGLSMEKIDACKNGCMLYWKDDIDLDYCKFCGEARYKPTRERNPNRKNTPYAIFRYLPLTPFLQRLYASEATAEQITWHVNHPTEDEFMCHPSDAEAWRHFNRTYPNFAAEPRNVRPGMRISSEYMFLMMVIIGLSNSKCLINVYLEPLIEELENLWHNSRMACYFDCHRQFLPADHPYRRNKKAFTKNRVVRKVARPRLMKLIPIAFHVFSESMWSALIEIGLLFQILCSTMVDVNKIFSRLENERKNKAHVEVSIVEAYLIEEIGLFGSPYFGWHVLCKRNRPRRNDDLTMNNTHTQQSIFNYPERASGASKKRWLSGSECHIIETYTLTNCEVVTPYYESFLNELYEHHHSEDLIIEELVATQFKDWFKRRVKSDLNYTDNELLRLHYWIPTTELTTFPCYFMNG</sequence>
<comment type="caution">
    <text evidence="1">The sequence shown here is derived from an EMBL/GenBank/DDBJ whole genome shotgun (WGS) entry which is preliminary data.</text>
</comment>
<dbReference type="PANTHER" id="PTHR10775:SF188">
    <property type="entry name" value="TRANSPOSASE-ASSOCIATED DOMAIN-CONTAINING PROTEIN"/>
    <property type="match status" value="1"/>
</dbReference>
<dbReference type="EMBL" id="JACGWN010000003">
    <property type="protein sequence ID" value="KAL0455985.1"/>
    <property type="molecule type" value="Genomic_DNA"/>
</dbReference>
<reference evidence="1" key="1">
    <citation type="submission" date="2020-06" db="EMBL/GenBank/DDBJ databases">
        <authorList>
            <person name="Li T."/>
            <person name="Hu X."/>
            <person name="Zhang T."/>
            <person name="Song X."/>
            <person name="Zhang H."/>
            <person name="Dai N."/>
            <person name="Sheng W."/>
            <person name="Hou X."/>
            <person name="Wei L."/>
        </authorList>
    </citation>
    <scope>NUCLEOTIDE SEQUENCE</scope>
    <source>
        <strain evidence="1">KEN1</strain>
        <tissue evidence="1">Leaf</tissue>
    </source>
</reference>
<protein>
    <recommendedName>
        <fullName evidence="2">Transposase</fullName>
    </recommendedName>
</protein>
<dbReference type="AlphaFoldDB" id="A0AAW2XW37"/>
<dbReference type="Pfam" id="PF02992">
    <property type="entry name" value="Transposase_21"/>
    <property type="match status" value="1"/>
</dbReference>
<gene>
    <name evidence="1" type="ORF">Slati_0937700</name>
</gene>
<accession>A0AAW2XW37</accession>
<name>A0AAW2XW37_9LAMI</name>